<evidence type="ECO:0000313" key="9">
    <source>
        <dbReference type="Ensembl" id="ENSLLTP00000016308.1"/>
    </source>
</evidence>
<evidence type="ECO:0000313" key="10">
    <source>
        <dbReference type="Proteomes" id="UP000694406"/>
    </source>
</evidence>
<dbReference type="InterPro" id="IPR050649">
    <property type="entry name" value="Paired_Homeobox_TFs"/>
</dbReference>
<dbReference type="PROSITE" id="PS00027">
    <property type="entry name" value="HOMEOBOX_1"/>
    <property type="match status" value="1"/>
</dbReference>
<dbReference type="Gene3D" id="1.10.10.60">
    <property type="entry name" value="Homeodomain-like"/>
    <property type="match status" value="1"/>
</dbReference>
<feature type="region of interest" description="Disordered" evidence="7">
    <location>
        <begin position="163"/>
        <end position="185"/>
    </location>
</feature>
<dbReference type="InterPro" id="IPR009057">
    <property type="entry name" value="Homeodomain-like_sf"/>
</dbReference>
<evidence type="ECO:0000256" key="5">
    <source>
        <dbReference type="PROSITE-ProRule" id="PRU00108"/>
    </source>
</evidence>
<keyword evidence="10" id="KW-1185">Reference proteome</keyword>
<name>A0A8C5SDA4_LATLA</name>
<dbReference type="GO" id="GO:0000977">
    <property type="term" value="F:RNA polymerase II transcription regulatory region sequence-specific DNA binding"/>
    <property type="evidence" value="ECO:0007669"/>
    <property type="project" value="TreeGrafter"/>
</dbReference>
<sequence length="481" mass="52414">MASATFMRVGTASTACTRVETASRASVHVGTASRAFMRVGTASRASTRLGTTSATFMRVETPSRAFIRVGTACATFMRLGRISTACTRVETPSGASMHVGMASRASTRVGTPSATFMRVDTASRAFIRAGTASATFMRLGRVSTACTRVETPSRAFSRVERASRASACVGQSRRPAGTPCLGEPVCRRETPFRFLSAAGGDAAEKHQPPGPLQQGERGGEEGAAELRRQQREQKKPGSRAEEGQPGERGLIPGPGAPSNVREAPEPQKRKQRRYRTTFSHVQLQGLEDAFRKSHYPDVFAREELALQLDLTEARVQVWFQNRRAKWRKREKAEIPGSRPGISWVPPLGLYLDIPLTQMPLFDSSWRTLPISATAVPPMAPAFTPTTVTPFNLSSLGWTSLFRNSMVNPQLGRFLSALNPWMSPTSVLMKAPTNAAVTTFSNPILADTKNIADLRLKGRDCPAQVPPLNLSPNHRSTEKILY</sequence>
<dbReference type="Proteomes" id="UP000694406">
    <property type="component" value="Unplaced"/>
</dbReference>
<dbReference type="GO" id="GO:0000981">
    <property type="term" value="F:DNA-binding transcription factor activity, RNA polymerase II-specific"/>
    <property type="evidence" value="ECO:0007669"/>
    <property type="project" value="InterPro"/>
</dbReference>
<proteinExistence type="predicted"/>
<accession>A0A8C5SDA4</accession>
<keyword evidence="2 5" id="KW-0238">DNA-binding</keyword>
<reference evidence="9" key="2">
    <citation type="submission" date="2025-09" db="UniProtKB">
        <authorList>
            <consortium name="Ensembl"/>
        </authorList>
    </citation>
    <scope>IDENTIFICATION</scope>
</reference>
<dbReference type="Ensembl" id="ENSLLTT00000016926.1">
    <property type="protein sequence ID" value="ENSLLTP00000016308.1"/>
    <property type="gene ID" value="ENSLLTG00000012460.1"/>
</dbReference>
<evidence type="ECO:0000256" key="2">
    <source>
        <dbReference type="ARBA" id="ARBA00023125"/>
    </source>
</evidence>
<reference evidence="9" key="1">
    <citation type="submission" date="2025-08" db="UniProtKB">
        <authorList>
            <consortium name="Ensembl"/>
        </authorList>
    </citation>
    <scope>IDENTIFICATION</scope>
</reference>
<feature type="region of interest" description="Disordered" evidence="7">
    <location>
        <begin position="200"/>
        <end position="275"/>
    </location>
</feature>
<feature type="domain" description="Homeobox" evidence="8">
    <location>
        <begin position="269"/>
        <end position="329"/>
    </location>
</feature>
<dbReference type="SMART" id="SM00389">
    <property type="entry name" value="HOX"/>
    <property type="match status" value="1"/>
</dbReference>
<evidence type="ECO:0000256" key="1">
    <source>
        <dbReference type="ARBA" id="ARBA00004123"/>
    </source>
</evidence>
<dbReference type="SUPFAM" id="SSF46689">
    <property type="entry name" value="Homeodomain-like"/>
    <property type="match status" value="1"/>
</dbReference>
<dbReference type="InterPro" id="IPR017970">
    <property type="entry name" value="Homeobox_CS"/>
</dbReference>
<dbReference type="PANTHER" id="PTHR24329:SF340">
    <property type="entry name" value="ARISTALESS RELATED HOMEOBOX"/>
    <property type="match status" value="1"/>
</dbReference>
<evidence type="ECO:0000256" key="4">
    <source>
        <dbReference type="ARBA" id="ARBA00023242"/>
    </source>
</evidence>
<dbReference type="GeneTree" id="ENSGT00940000160633"/>
<keyword evidence="3 5" id="KW-0371">Homeobox</keyword>
<dbReference type="CDD" id="cd00086">
    <property type="entry name" value="homeodomain"/>
    <property type="match status" value="1"/>
</dbReference>
<dbReference type="PANTHER" id="PTHR24329">
    <property type="entry name" value="HOMEOBOX PROTEIN ARISTALESS"/>
    <property type="match status" value="1"/>
</dbReference>
<dbReference type="AlphaFoldDB" id="A0A8C5SDA4"/>
<evidence type="ECO:0000259" key="8">
    <source>
        <dbReference type="PROSITE" id="PS50071"/>
    </source>
</evidence>
<evidence type="ECO:0000256" key="7">
    <source>
        <dbReference type="SAM" id="MobiDB-lite"/>
    </source>
</evidence>
<dbReference type="PROSITE" id="PS50071">
    <property type="entry name" value="HOMEOBOX_2"/>
    <property type="match status" value="1"/>
</dbReference>
<feature type="compositionally biased region" description="Basic and acidic residues" evidence="7">
    <location>
        <begin position="217"/>
        <end position="242"/>
    </location>
</feature>
<dbReference type="InterPro" id="IPR001356">
    <property type="entry name" value="HD"/>
</dbReference>
<organism evidence="9 10">
    <name type="scientific">Laticauda laticaudata</name>
    <name type="common">Blue-ringed sea krait</name>
    <name type="synonym">Blue-lipped sea krait</name>
    <dbReference type="NCBI Taxonomy" id="8630"/>
    <lineage>
        <taxon>Eukaryota</taxon>
        <taxon>Metazoa</taxon>
        <taxon>Chordata</taxon>
        <taxon>Craniata</taxon>
        <taxon>Vertebrata</taxon>
        <taxon>Euteleostomi</taxon>
        <taxon>Lepidosauria</taxon>
        <taxon>Squamata</taxon>
        <taxon>Bifurcata</taxon>
        <taxon>Unidentata</taxon>
        <taxon>Episquamata</taxon>
        <taxon>Toxicofera</taxon>
        <taxon>Serpentes</taxon>
        <taxon>Colubroidea</taxon>
        <taxon>Elapidae</taxon>
        <taxon>Laticaudinae</taxon>
        <taxon>Laticauda</taxon>
    </lineage>
</organism>
<evidence type="ECO:0000256" key="3">
    <source>
        <dbReference type="ARBA" id="ARBA00023155"/>
    </source>
</evidence>
<dbReference type="FunFam" id="1.10.10.60:FF:000679">
    <property type="entry name" value="Homeobox protein aristaless"/>
    <property type="match status" value="1"/>
</dbReference>
<dbReference type="GO" id="GO:0005634">
    <property type="term" value="C:nucleus"/>
    <property type="evidence" value="ECO:0007669"/>
    <property type="project" value="UniProtKB-SubCell"/>
</dbReference>
<keyword evidence="4 5" id="KW-0539">Nucleus</keyword>
<dbReference type="Pfam" id="PF00046">
    <property type="entry name" value="Homeodomain"/>
    <property type="match status" value="1"/>
</dbReference>
<feature type="DNA-binding region" description="Homeobox" evidence="5">
    <location>
        <begin position="271"/>
        <end position="330"/>
    </location>
</feature>
<comment type="subcellular location">
    <subcellularLocation>
        <location evidence="1 5 6">Nucleus</location>
    </subcellularLocation>
</comment>
<evidence type="ECO:0000256" key="6">
    <source>
        <dbReference type="RuleBase" id="RU000682"/>
    </source>
</evidence>
<protein>
    <recommendedName>
        <fullName evidence="8">Homeobox domain-containing protein</fullName>
    </recommendedName>
</protein>